<dbReference type="SMART" id="SM00028">
    <property type="entry name" value="TPR"/>
    <property type="match status" value="2"/>
</dbReference>
<dbReference type="InterPro" id="IPR011990">
    <property type="entry name" value="TPR-like_helical_dom_sf"/>
</dbReference>
<dbReference type="PROSITE" id="PS50005">
    <property type="entry name" value="TPR"/>
    <property type="match status" value="2"/>
</dbReference>
<dbReference type="EMBL" id="CT868330">
    <property type="protein sequence ID" value="CAK79588.1"/>
    <property type="molecule type" value="Genomic_DNA"/>
</dbReference>
<feature type="repeat" description="TPR" evidence="3">
    <location>
        <begin position="16"/>
        <end position="49"/>
    </location>
</feature>
<dbReference type="InterPro" id="IPR019734">
    <property type="entry name" value="TPR_rpt"/>
</dbReference>
<evidence type="ECO:0000256" key="1">
    <source>
        <dbReference type="ARBA" id="ARBA00022737"/>
    </source>
</evidence>
<evidence type="ECO:0000313" key="5">
    <source>
        <dbReference type="Proteomes" id="UP000000600"/>
    </source>
</evidence>
<dbReference type="PANTHER" id="PTHR44858">
    <property type="entry name" value="TETRATRICOPEPTIDE REPEAT PROTEIN 6"/>
    <property type="match status" value="1"/>
</dbReference>
<dbReference type="AlphaFoldDB" id="A0D971"/>
<dbReference type="Pfam" id="PF13181">
    <property type="entry name" value="TPR_8"/>
    <property type="match status" value="1"/>
</dbReference>
<reference evidence="4 5" key="1">
    <citation type="journal article" date="2006" name="Nature">
        <title>Global trends of whole-genome duplications revealed by the ciliate Paramecium tetraurelia.</title>
        <authorList>
            <consortium name="Genoscope"/>
            <person name="Aury J.-M."/>
            <person name="Jaillon O."/>
            <person name="Duret L."/>
            <person name="Noel B."/>
            <person name="Jubin C."/>
            <person name="Porcel B.M."/>
            <person name="Segurens B."/>
            <person name="Daubin V."/>
            <person name="Anthouard V."/>
            <person name="Aiach N."/>
            <person name="Arnaiz O."/>
            <person name="Billaut A."/>
            <person name="Beisson J."/>
            <person name="Blanc I."/>
            <person name="Bouhouche K."/>
            <person name="Camara F."/>
            <person name="Duharcourt S."/>
            <person name="Guigo R."/>
            <person name="Gogendeau D."/>
            <person name="Katinka M."/>
            <person name="Keller A.-M."/>
            <person name="Kissmehl R."/>
            <person name="Klotz C."/>
            <person name="Koll F."/>
            <person name="Le Moue A."/>
            <person name="Lepere C."/>
            <person name="Malinsky S."/>
            <person name="Nowacki M."/>
            <person name="Nowak J.K."/>
            <person name="Plattner H."/>
            <person name="Poulain J."/>
            <person name="Ruiz F."/>
            <person name="Serrano V."/>
            <person name="Zagulski M."/>
            <person name="Dessen P."/>
            <person name="Betermier M."/>
            <person name="Weissenbach J."/>
            <person name="Scarpelli C."/>
            <person name="Schachter V."/>
            <person name="Sperling L."/>
            <person name="Meyer E."/>
            <person name="Cohen J."/>
            <person name="Wincker P."/>
        </authorList>
    </citation>
    <scope>NUCLEOTIDE SEQUENCE [LARGE SCALE GENOMIC DNA]</scope>
    <source>
        <strain evidence="4 5">Stock d4-2</strain>
    </source>
</reference>
<keyword evidence="2 3" id="KW-0802">TPR repeat</keyword>
<dbReference type="InterPro" id="IPR050498">
    <property type="entry name" value="Ycf3"/>
</dbReference>
<dbReference type="KEGG" id="ptm:GSPATT00014534001"/>
<gene>
    <name evidence="4" type="ORF">GSPATT00014534001</name>
</gene>
<protein>
    <submittedName>
        <fullName evidence="4">Uncharacterized protein</fullName>
    </submittedName>
</protein>
<evidence type="ECO:0000256" key="2">
    <source>
        <dbReference type="ARBA" id="ARBA00022803"/>
    </source>
</evidence>
<organism evidence="4 5">
    <name type="scientific">Paramecium tetraurelia</name>
    <dbReference type="NCBI Taxonomy" id="5888"/>
    <lineage>
        <taxon>Eukaryota</taxon>
        <taxon>Sar</taxon>
        <taxon>Alveolata</taxon>
        <taxon>Ciliophora</taxon>
        <taxon>Intramacronucleata</taxon>
        <taxon>Oligohymenophorea</taxon>
        <taxon>Peniculida</taxon>
        <taxon>Parameciidae</taxon>
        <taxon>Paramecium</taxon>
    </lineage>
</organism>
<dbReference type="SUPFAM" id="SSF48452">
    <property type="entry name" value="TPR-like"/>
    <property type="match status" value="1"/>
</dbReference>
<dbReference type="Proteomes" id="UP000000600">
    <property type="component" value="Unassembled WGS sequence"/>
</dbReference>
<proteinExistence type="predicted"/>
<dbReference type="Gene3D" id="1.25.40.10">
    <property type="entry name" value="Tetratricopeptide repeat domain"/>
    <property type="match status" value="1"/>
</dbReference>
<keyword evidence="1" id="KW-0677">Repeat</keyword>
<dbReference type="PANTHER" id="PTHR44858:SF1">
    <property type="entry name" value="UDP-N-ACETYLGLUCOSAMINE--PEPTIDE N-ACETYLGLUCOSAMINYLTRANSFERASE SPINDLY-RELATED"/>
    <property type="match status" value="1"/>
</dbReference>
<keyword evidence="5" id="KW-1185">Reference proteome</keyword>
<dbReference type="RefSeq" id="XP_001446985.1">
    <property type="nucleotide sequence ID" value="XM_001446948.2"/>
</dbReference>
<dbReference type="InParanoid" id="A0D971"/>
<dbReference type="GeneID" id="5032769"/>
<dbReference type="OrthoDB" id="1914839at2759"/>
<feature type="repeat" description="TPR" evidence="3">
    <location>
        <begin position="50"/>
        <end position="83"/>
    </location>
</feature>
<evidence type="ECO:0000313" key="4">
    <source>
        <dbReference type="EMBL" id="CAK79588.1"/>
    </source>
</evidence>
<evidence type="ECO:0000256" key="3">
    <source>
        <dbReference type="PROSITE-ProRule" id="PRU00339"/>
    </source>
</evidence>
<sequence length="147" mass="17276">MGEDDKAITNLVKQRRIIHLKLGSLYQKHHQKIEAQNDYNNIIELDPNLFQAYQQRGRLYAQTNDQVKALNDFNQVIQLNPPTQLSLCVLFYGYIQQGINRLQLCNRKQSSNFTGLHKERCILYKPMGDYDNALTEQLNLIQNLYYI</sequence>
<accession>A0D971</accession>
<dbReference type="HOGENOM" id="CLU_1771673_0_0_1"/>
<name>A0D971_PARTE</name>